<feature type="transmembrane region" description="Helical" evidence="1">
    <location>
        <begin position="12"/>
        <end position="31"/>
    </location>
</feature>
<keyword evidence="1" id="KW-0812">Transmembrane</keyword>
<evidence type="ECO:0000256" key="1">
    <source>
        <dbReference type="SAM" id="Phobius"/>
    </source>
</evidence>
<keyword evidence="3" id="KW-1185">Reference proteome</keyword>
<name>A0A7J7NP98_9MAGN</name>
<dbReference type="OrthoDB" id="1914633at2759"/>
<accession>A0A7J7NP98</accession>
<keyword evidence="1" id="KW-1133">Transmembrane helix</keyword>
<proteinExistence type="predicted"/>
<dbReference type="PANTHER" id="PTHR33264">
    <property type="entry name" value="EXPRESSED PROTEIN"/>
    <property type="match status" value="1"/>
</dbReference>
<dbReference type="AlphaFoldDB" id="A0A7J7NP98"/>
<organism evidence="2 3">
    <name type="scientific">Kingdonia uniflora</name>
    <dbReference type="NCBI Taxonomy" id="39325"/>
    <lineage>
        <taxon>Eukaryota</taxon>
        <taxon>Viridiplantae</taxon>
        <taxon>Streptophyta</taxon>
        <taxon>Embryophyta</taxon>
        <taxon>Tracheophyta</taxon>
        <taxon>Spermatophyta</taxon>
        <taxon>Magnoliopsida</taxon>
        <taxon>Ranunculales</taxon>
        <taxon>Circaeasteraceae</taxon>
        <taxon>Kingdonia</taxon>
    </lineage>
</organism>
<dbReference type="EMBL" id="JACGCM010000671">
    <property type="protein sequence ID" value="KAF6169011.1"/>
    <property type="molecule type" value="Genomic_DNA"/>
</dbReference>
<gene>
    <name evidence="2" type="ORF">GIB67_038508</name>
</gene>
<evidence type="ECO:0000313" key="3">
    <source>
        <dbReference type="Proteomes" id="UP000541444"/>
    </source>
</evidence>
<reference evidence="2 3" key="1">
    <citation type="journal article" date="2020" name="IScience">
        <title>Genome Sequencing of the Endangered Kingdonia uniflora (Circaeasteraceae, Ranunculales) Reveals Potential Mechanisms of Evolutionary Specialization.</title>
        <authorList>
            <person name="Sun Y."/>
            <person name="Deng T."/>
            <person name="Zhang A."/>
            <person name="Moore M.J."/>
            <person name="Landis J.B."/>
            <person name="Lin N."/>
            <person name="Zhang H."/>
            <person name="Zhang X."/>
            <person name="Huang J."/>
            <person name="Zhang X."/>
            <person name="Sun H."/>
            <person name="Wang H."/>
        </authorList>
    </citation>
    <scope>NUCLEOTIDE SEQUENCE [LARGE SCALE GENOMIC DNA]</scope>
    <source>
        <strain evidence="2">TB1705</strain>
        <tissue evidence="2">Leaf</tissue>
    </source>
</reference>
<keyword evidence="1" id="KW-0472">Membrane</keyword>
<evidence type="ECO:0008006" key="4">
    <source>
        <dbReference type="Google" id="ProtNLM"/>
    </source>
</evidence>
<comment type="caution">
    <text evidence="2">The sequence shown here is derived from an EMBL/GenBank/DDBJ whole genome shotgun (WGS) entry which is preliminary data.</text>
</comment>
<evidence type="ECO:0000313" key="2">
    <source>
        <dbReference type="EMBL" id="KAF6169011.1"/>
    </source>
</evidence>
<dbReference type="PANTHER" id="PTHR33264:SF27">
    <property type="entry name" value="TRANSMEMBRANE PROTEIN"/>
    <property type="match status" value="1"/>
</dbReference>
<sequence>MEDWKLLAADGVIISCCCPCLILQCVVFIFFKLPHKLVRKSKVLVRRRISKRKSKKKTRVIDHEIYRGGQGGGRDHTRTLTEETSFSRDLEYRGAIIEVEEVMEEMYERGEFGFGSFWRREESRSFVEFDDNVHYQILKIIKSSK</sequence>
<protein>
    <recommendedName>
        <fullName evidence="4">Transmembrane protein</fullName>
    </recommendedName>
</protein>
<dbReference type="Proteomes" id="UP000541444">
    <property type="component" value="Unassembled WGS sequence"/>
</dbReference>